<sequence>MSLSKDAMKLHLILEGSVNGHCFEIHGEGEGKAFEGEQWSKFTVKKGGPLPFSFDLIAPCLKYGSKPFVKYPDDMTDFFKAAVENGGLSWERTMSLEQDGGFCSVVNTSKLDKDGLHYHMTFQGINLDPNGPVMKKMTMGWLPSVETNIPRGNTLVGDINMLLKVNDGSFLRVKFVTVYRFMKPVPAGFKMPPHHFIAFKLTRVENDADCNVVLLHEWGKAFSCFLPENPTLQLPKLK</sequence>
<dbReference type="KEGG" id="nve:5514337"/>
<proteinExistence type="inferred from homology"/>
<dbReference type="InterPro" id="IPR011584">
    <property type="entry name" value="GFP-related"/>
</dbReference>
<evidence type="ECO:0000256" key="3">
    <source>
        <dbReference type="ARBA" id="ARBA00023223"/>
    </source>
</evidence>
<keyword evidence="3" id="KW-0455">Luminescence</keyword>
<dbReference type="eggNOG" id="ENOG502SX5F">
    <property type="taxonomic scope" value="Eukaryota"/>
</dbReference>
<dbReference type="SUPFAM" id="SSF54511">
    <property type="entry name" value="GFP-like"/>
    <property type="match status" value="1"/>
</dbReference>
<dbReference type="InParanoid" id="A7S1H5"/>
<dbReference type="OMA" id="HGSINGH"/>
<evidence type="ECO:0000256" key="4">
    <source>
        <dbReference type="ARBA" id="ARBA00023262"/>
    </source>
</evidence>
<dbReference type="Gene3D" id="2.40.155.10">
    <property type="entry name" value="Green fluorescent protein"/>
    <property type="match status" value="1"/>
</dbReference>
<dbReference type="EMBL" id="DS469564">
    <property type="protein sequence ID" value="EDO42459.1"/>
    <property type="molecule type" value="Genomic_DNA"/>
</dbReference>
<keyword evidence="6" id="KW-1185">Reference proteome</keyword>
<evidence type="ECO:0000313" key="5">
    <source>
        <dbReference type="EMBL" id="EDO42459.1"/>
    </source>
</evidence>
<organism evidence="5 6">
    <name type="scientific">Nematostella vectensis</name>
    <name type="common">Starlet sea anemone</name>
    <dbReference type="NCBI Taxonomy" id="45351"/>
    <lineage>
        <taxon>Eukaryota</taxon>
        <taxon>Metazoa</taxon>
        <taxon>Cnidaria</taxon>
        <taxon>Anthozoa</taxon>
        <taxon>Hexacorallia</taxon>
        <taxon>Actiniaria</taxon>
        <taxon>Edwardsiidae</taxon>
        <taxon>Nematostella</taxon>
    </lineage>
</organism>
<dbReference type="AlphaFoldDB" id="A7S1H5"/>
<evidence type="ECO:0000313" key="6">
    <source>
        <dbReference type="Proteomes" id="UP000001593"/>
    </source>
</evidence>
<dbReference type="SMR" id="A7S1H5"/>
<accession>A7S1H5</accession>
<dbReference type="GO" id="GO:0008218">
    <property type="term" value="P:bioluminescence"/>
    <property type="evidence" value="ECO:0007669"/>
    <property type="project" value="UniProtKB-KW"/>
</dbReference>
<dbReference type="PhylomeDB" id="A7S1H5"/>
<dbReference type="InterPro" id="IPR009017">
    <property type="entry name" value="GFP"/>
</dbReference>
<protein>
    <submittedName>
        <fullName evidence="5">Uncharacterized protein</fullName>
    </submittedName>
</protein>
<keyword evidence="2" id="KW-0157">Chromophore</keyword>
<name>A7S1H5_NEMVE</name>
<dbReference type="Pfam" id="PF01353">
    <property type="entry name" value="GFP"/>
    <property type="match status" value="1"/>
</dbReference>
<evidence type="ECO:0000256" key="2">
    <source>
        <dbReference type="ARBA" id="ARBA00022991"/>
    </source>
</evidence>
<comment type="similarity">
    <text evidence="1">Belongs to the GFP family.</text>
</comment>
<evidence type="ECO:0000256" key="1">
    <source>
        <dbReference type="ARBA" id="ARBA00008949"/>
    </source>
</evidence>
<dbReference type="Proteomes" id="UP000001593">
    <property type="component" value="Unassembled WGS sequence"/>
</dbReference>
<keyword evidence="4" id="KW-0599">Photoprotein</keyword>
<gene>
    <name evidence="5" type="ORF">NEMVEDRAFT_v1g205348</name>
</gene>
<dbReference type="HOGENOM" id="CLU_101927_0_0_1"/>
<dbReference type="OrthoDB" id="5974228at2759"/>
<reference evidence="5 6" key="1">
    <citation type="journal article" date="2007" name="Science">
        <title>Sea anemone genome reveals ancestral eumetazoan gene repertoire and genomic organization.</title>
        <authorList>
            <person name="Putnam N.H."/>
            <person name="Srivastava M."/>
            <person name="Hellsten U."/>
            <person name="Dirks B."/>
            <person name="Chapman J."/>
            <person name="Salamov A."/>
            <person name="Terry A."/>
            <person name="Shapiro H."/>
            <person name="Lindquist E."/>
            <person name="Kapitonov V.V."/>
            <person name="Jurka J."/>
            <person name="Genikhovich G."/>
            <person name="Grigoriev I.V."/>
            <person name="Lucas S.M."/>
            <person name="Steele R.E."/>
            <person name="Finnerty J.R."/>
            <person name="Technau U."/>
            <person name="Martindale M.Q."/>
            <person name="Rokhsar D.S."/>
        </authorList>
    </citation>
    <scope>NUCLEOTIDE SEQUENCE [LARGE SCALE GENOMIC DNA]</scope>
    <source>
        <strain evidence="6">CH2 X CH6</strain>
    </source>
</reference>